<dbReference type="AlphaFoldDB" id="D8RIR0"/>
<dbReference type="eggNOG" id="KOG0157">
    <property type="taxonomic scope" value="Eukaryota"/>
</dbReference>
<protein>
    <submittedName>
        <fullName evidence="5">Uncharacterized protein</fullName>
    </submittedName>
</protein>
<dbReference type="PANTHER" id="PTHR24286:SF376">
    <property type="entry name" value="ABSCISIC ACID 8'-HYDROXYLASE 4"/>
    <property type="match status" value="1"/>
</dbReference>
<dbReference type="GO" id="GO:0004497">
    <property type="term" value="F:monooxygenase activity"/>
    <property type="evidence" value="ECO:0000318"/>
    <property type="project" value="GO_Central"/>
</dbReference>
<evidence type="ECO:0000313" key="6">
    <source>
        <dbReference type="Proteomes" id="UP000001514"/>
    </source>
</evidence>
<dbReference type="SUPFAM" id="SSF48264">
    <property type="entry name" value="Cytochrome P450"/>
    <property type="match status" value="1"/>
</dbReference>
<dbReference type="InParanoid" id="D8RIR0"/>
<name>D8RIR0_SELML</name>
<dbReference type="EMBL" id="GL377581">
    <property type="protein sequence ID" value="EFJ27790.1"/>
    <property type="molecule type" value="Genomic_DNA"/>
</dbReference>
<dbReference type="InterPro" id="IPR036396">
    <property type="entry name" value="Cyt_P450_sf"/>
</dbReference>
<keyword evidence="6" id="KW-1185">Reference proteome</keyword>
<dbReference type="Pfam" id="PF00067">
    <property type="entry name" value="p450"/>
    <property type="match status" value="2"/>
</dbReference>
<dbReference type="KEGG" id="smo:SELMODRAFT_411693"/>
<keyword evidence="3" id="KW-0349">Heme</keyword>
<comment type="similarity">
    <text evidence="3">Belongs to the cytochrome P450 family.</text>
</comment>
<dbReference type="HOGENOM" id="CLU_001570_15_5_1"/>
<evidence type="ECO:0000256" key="1">
    <source>
        <dbReference type="ARBA" id="ARBA00022723"/>
    </source>
</evidence>
<reference evidence="5 6" key="1">
    <citation type="journal article" date="2011" name="Science">
        <title>The Selaginella genome identifies genetic changes associated with the evolution of vascular plants.</title>
        <authorList>
            <person name="Banks J.A."/>
            <person name="Nishiyama T."/>
            <person name="Hasebe M."/>
            <person name="Bowman J.L."/>
            <person name="Gribskov M."/>
            <person name="dePamphilis C."/>
            <person name="Albert V.A."/>
            <person name="Aono N."/>
            <person name="Aoyama T."/>
            <person name="Ambrose B.A."/>
            <person name="Ashton N.W."/>
            <person name="Axtell M.J."/>
            <person name="Barker E."/>
            <person name="Barker M.S."/>
            <person name="Bennetzen J.L."/>
            <person name="Bonawitz N.D."/>
            <person name="Chapple C."/>
            <person name="Cheng C."/>
            <person name="Correa L.G."/>
            <person name="Dacre M."/>
            <person name="DeBarry J."/>
            <person name="Dreyer I."/>
            <person name="Elias M."/>
            <person name="Engstrom E.M."/>
            <person name="Estelle M."/>
            <person name="Feng L."/>
            <person name="Finet C."/>
            <person name="Floyd S.K."/>
            <person name="Frommer W.B."/>
            <person name="Fujita T."/>
            <person name="Gramzow L."/>
            <person name="Gutensohn M."/>
            <person name="Harholt J."/>
            <person name="Hattori M."/>
            <person name="Heyl A."/>
            <person name="Hirai T."/>
            <person name="Hiwatashi Y."/>
            <person name="Ishikawa M."/>
            <person name="Iwata M."/>
            <person name="Karol K.G."/>
            <person name="Koehler B."/>
            <person name="Kolukisaoglu U."/>
            <person name="Kubo M."/>
            <person name="Kurata T."/>
            <person name="Lalonde S."/>
            <person name="Li K."/>
            <person name="Li Y."/>
            <person name="Litt A."/>
            <person name="Lyons E."/>
            <person name="Manning G."/>
            <person name="Maruyama T."/>
            <person name="Michael T.P."/>
            <person name="Mikami K."/>
            <person name="Miyazaki S."/>
            <person name="Morinaga S."/>
            <person name="Murata T."/>
            <person name="Mueller-Roeber B."/>
            <person name="Nelson D.R."/>
            <person name="Obara M."/>
            <person name="Oguri Y."/>
            <person name="Olmstead R.G."/>
            <person name="Onodera N."/>
            <person name="Petersen B.L."/>
            <person name="Pils B."/>
            <person name="Prigge M."/>
            <person name="Rensing S.A."/>
            <person name="Riano-Pachon D.M."/>
            <person name="Roberts A.W."/>
            <person name="Sato Y."/>
            <person name="Scheller H.V."/>
            <person name="Schulz B."/>
            <person name="Schulz C."/>
            <person name="Shakirov E.V."/>
            <person name="Shibagaki N."/>
            <person name="Shinohara N."/>
            <person name="Shippen D.E."/>
            <person name="Soerensen I."/>
            <person name="Sotooka R."/>
            <person name="Sugimoto N."/>
            <person name="Sugita M."/>
            <person name="Sumikawa N."/>
            <person name="Tanurdzic M."/>
            <person name="Theissen G."/>
            <person name="Ulvskov P."/>
            <person name="Wakazuki S."/>
            <person name="Weng J.K."/>
            <person name="Willats W.W."/>
            <person name="Wipf D."/>
            <person name="Wolf P.G."/>
            <person name="Yang L."/>
            <person name="Zimmer A.D."/>
            <person name="Zhu Q."/>
            <person name="Mitros T."/>
            <person name="Hellsten U."/>
            <person name="Loque D."/>
            <person name="Otillar R."/>
            <person name="Salamov A."/>
            <person name="Schmutz J."/>
            <person name="Shapiro H."/>
            <person name="Lindquist E."/>
            <person name="Lucas S."/>
            <person name="Rokhsar D."/>
            <person name="Grigoriev I.V."/>
        </authorList>
    </citation>
    <scope>NUCLEOTIDE SEQUENCE [LARGE SCALE GENOMIC DNA]</scope>
</reference>
<dbReference type="GO" id="GO:0016705">
    <property type="term" value="F:oxidoreductase activity, acting on paired donors, with incorporation or reduction of molecular oxygen"/>
    <property type="evidence" value="ECO:0007669"/>
    <property type="project" value="InterPro"/>
</dbReference>
<sequence>MELFLQSWNALYFLVFLLSLWLISRKFYKPSTIKLLPGSHGLPLVGESLSLFWGSPQDFLSTRRKRYGGVFWSNLLGSPTIVATTVESAKFFLSCADCGPSGVFARLLGPETVNEVIGSQHALYRRIILGMMVPETLKCHVQMIDILAQETLESWGSKKTVSVMEETAKFSYCAMIGLVCKKLLPSTPEMIDLMKDAQTIENGVLQFPIDLPFSPYRKALQARARLHRFLDGLINERRGELAANGETHKDALDEFITHKDDKEQRKIFLGKSSTKYNLTWEDTRQMPAILRVTPCPKIGWFMSICHQYSIYLNAAKFNPSRFEVPAKTGRFIPFGYGDRICPGRALSLLEQMDFHTQAYHKIQMGACQSKK</sequence>
<accession>D8RIR0</accession>
<dbReference type="STRING" id="88036.D8RIR0"/>
<evidence type="ECO:0000256" key="4">
    <source>
        <dbReference type="SAM" id="Phobius"/>
    </source>
</evidence>
<keyword evidence="3" id="KW-0560">Oxidoreductase</keyword>
<dbReference type="Proteomes" id="UP000001514">
    <property type="component" value="Unassembled WGS sequence"/>
</dbReference>
<evidence type="ECO:0000256" key="3">
    <source>
        <dbReference type="RuleBase" id="RU000461"/>
    </source>
</evidence>
<keyword evidence="3" id="KW-0503">Monooxygenase</keyword>
<evidence type="ECO:0000313" key="5">
    <source>
        <dbReference type="EMBL" id="EFJ27790.1"/>
    </source>
</evidence>
<feature type="transmembrane region" description="Helical" evidence="4">
    <location>
        <begin position="6"/>
        <end position="24"/>
    </location>
</feature>
<dbReference type="GO" id="GO:0020037">
    <property type="term" value="F:heme binding"/>
    <property type="evidence" value="ECO:0007669"/>
    <property type="project" value="InterPro"/>
</dbReference>
<dbReference type="PANTHER" id="PTHR24286">
    <property type="entry name" value="CYTOCHROME P450 26"/>
    <property type="match status" value="1"/>
</dbReference>
<keyword evidence="1 3" id="KW-0479">Metal-binding</keyword>
<dbReference type="Gene3D" id="1.10.630.10">
    <property type="entry name" value="Cytochrome P450"/>
    <property type="match status" value="2"/>
</dbReference>
<keyword evidence="4" id="KW-1133">Transmembrane helix</keyword>
<organism evidence="6">
    <name type="scientific">Selaginella moellendorffii</name>
    <name type="common">Spikemoss</name>
    <dbReference type="NCBI Taxonomy" id="88036"/>
    <lineage>
        <taxon>Eukaryota</taxon>
        <taxon>Viridiplantae</taxon>
        <taxon>Streptophyta</taxon>
        <taxon>Embryophyta</taxon>
        <taxon>Tracheophyta</taxon>
        <taxon>Lycopodiopsida</taxon>
        <taxon>Selaginellales</taxon>
        <taxon>Selaginellaceae</taxon>
        <taxon>Selaginella</taxon>
    </lineage>
</organism>
<dbReference type="PROSITE" id="PS00086">
    <property type="entry name" value="CYTOCHROME_P450"/>
    <property type="match status" value="1"/>
</dbReference>
<keyword evidence="4" id="KW-0812">Transmembrane</keyword>
<evidence type="ECO:0000256" key="2">
    <source>
        <dbReference type="ARBA" id="ARBA00023004"/>
    </source>
</evidence>
<proteinExistence type="inferred from homology"/>
<dbReference type="Gramene" id="EFJ27790">
    <property type="protein sequence ID" value="EFJ27790"/>
    <property type="gene ID" value="SELMODRAFT_411693"/>
</dbReference>
<keyword evidence="2 3" id="KW-0408">Iron</keyword>
<dbReference type="GO" id="GO:0005506">
    <property type="term" value="F:iron ion binding"/>
    <property type="evidence" value="ECO:0007669"/>
    <property type="project" value="InterPro"/>
</dbReference>
<dbReference type="InterPro" id="IPR001128">
    <property type="entry name" value="Cyt_P450"/>
</dbReference>
<gene>
    <name evidence="5" type="ORF">SELMODRAFT_411693</name>
</gene>
<keyword evidence="4" id="KW-0472">Membrane</keyword>
<dbReference type="InterPro" id="IPR017972">
    <property type="entry name" value="Cyt_P450_CS"/>
</dbReference>